<reference evidence="3" key="1">
    <citation type="journal article" date="2012" name="Nat. Biotechnol.">
        <title>Draft genome sequence of pigeonpea (Cajanus cajan), an orphan legume crop of resource-poor farmers.</title>
        <authorList>
            <person name="Varshney R.K."/>
            <person name="Chen W."/>
            <person name="Li Y."/>
            <person name="Bharti A.K."/>
            <person name="Saxena R.K."/>
            <person name="Schlueter J.A."/>
            <person name="Donoghue M.T."/>
            <person name="Azam S."/>
            <person name="Fan G."/>
            <person name="Whaley A.M."/>
            <person name="Farmer A.D."/>
            <person name="Sheridan J."/>
            <person name="Iwata A."/>
            <person name="Tuteja R."/>
            <person name="Penmetsa R.V."/>
            <person name="Wu W."/>
            <person name="Upadhyaya H.D."/>
            <person name="Yang S.P."/>
            <person name="Shah T."/>
            <person name="Saxena K.B."/>
            <person name="Michael T."/>
            <person name="McCombie W.R."/>
            <person name="Yang B."/>
            <person name="Zhang G."/>
            <person name="Yang H."/>
            <person name="Wang J."/>
            <person name="Spillane C."/>
            <person name="Cook D.R."/>
            <person name="May G.D."/>
            <person name="Xu X."/>
            <person name="Jackson S.A."/>
        </authorList>
    </citation>
    <scope>NUCLEOTIDE SEQUENCE [LARGE SCALE GENOMIC DNA]</scope>
</reference>
<dbReference type="InterPro" id="IPR036397">
    <property type="entry name" value="RNaseH_sf"/>
</dbReference>
<dbReference type="Pfam" id="PF00665">
    <property type="entry name" value="rve"/>
    <property type="match status" value="1"/>
</dbReference>
<keyword evidence="1" id="KW-0732">Signal</keyword>
<organism evidence="3 4">
    <name type="scientific">Cajanus cajan</name>
    <name type="common">Pigeon pea</name>
    <name type="synonym">Cajanus indicus</name>
    <dbReference type="NCBI Taxonomy" id="3821"/>
    <lineage>
        <taxon>Eukaryota</taxon>
        <taxon>Viridiplantae</taxon>
        <taxon>Streptophyta</taxon>
        <taxon>Embryophyta</taxon>
        <taxon>Tracheophyta</taxon>
        <taxon>Spermatophyta</taxon>
        <taxon>Magnoliopsida</taxon>
        <taxon>eudicotyledons</taxon>
        <taxon>Gunneridae</taxon>
        <taxon>Pentapetalae</taxon>
        <taxon>rosids</taxon>
        <taxon>fabids</taxon>
        <taxon>Fabales</taxon>
        <taxon>Fabaceae</taxon>
        <taxon>Papilionoideae</taxon>
        <taxon>50 kb inversion clade</taxon>
        <taxon>NPAAA clade</taxon>
        <taxon>indigoferoid/millettioid clade</taxon>
        <taxon>Phaseoleae</taxon>
        <taxon>Cajanus</taxon>
    </lineage>
</organism>
<dbReference type="Gramene" id="C.cajan_38386.t">
    <property type="protein sequence ID" value="C.cajan_38386.t.cds1"/>
    <property type="gene ID" value="C.cajan_38386"/>
</dbReference>
<feature type="chain" id="PRO_5007587821" evidence="1">
    <location>
        <begin position="27"/>
        <end position="68"/>
    </location>
</feature>
<dbReference type="Proteomes" id="UP000075243">
    <property type="component" value="Unassembled WGS sequence"/>
</dbReference>
<gene>
    <name evidence="3" type="ORF">KK1_038964</name>
</gene>
<keyword evidence="4" id="KW-1185">Reference proteome</keyword>
<dbReference type="GO" id="GO:0003676">
    <property type="term" value="F:nucleic acid binding"/>
    <property type="evidence" value="ECO:0007669"/>
    <property type="project" value="InterPro"/>
</dbReference>
<dbReference type="AlphaFoldDB" id="A0A151RB39"/>
<dbReference type="InterPro" id="IPR001584">
    <property type="entry name" value="Integrase_cat-core"/>
</dbReference>
<evidence type="ECO:0000313" key="3">
    <source>
        <dbReference type="EMBL" id="KYP39709.1"/>
    </source>
</evidence>
<sequence length="68" mass="7737">MGPFPVSFGFSYILLVVDYVSKWVEAKATRTNDAQVVVNFVRFNIFCRFGVPRAIVSDQGTHFCNRSM</sequence>
<feature type="signal peptide" evidence="1">
    <location>
        <begin position="1"/>
        <end position="26"/>
    </location>
</feature>
<accession>A0A151RB39</accession>
<dbReference type="PANTHER" id="PTHR47266">
    <property type="entry name" value="ENDONUCLEASE-RELATED"/>
    <property type="match status" value="1"/>
</dbReference>
<protein>
    <submittedName>
        <fullName evidence="3">Pol polyprotein</fullName>
    </submittedName>
</protein>
<evidence type="ECO:0000259" key="2">
    <source>
        <dbReference type="PROSITE" id="PS50994"/>
    </source>
</evidence>
<evidence type="ECO:0000313" key="4">
    <source>
        <dbReference type="Proteomes" id="UP000075243"/>
    </source>
</evidence>
<dbReference type="Gene3D" id="3.30.420.10">
    <property type="entry name" value="Ribonuclease H-like superfamily/Ribonuclease H"/>
    <property type="match status" value="1"/>
</dbReference>
<name>A0A151RB39_CAJCA</name>
<dbReference type="GO" id="GO:0015074">
    <property type="term" value="P:DNA integration"/>
    <property type="evidence" value="ECO:0007669"/>
    <property type="project" value="InterPro"/>
</dbReference>
<proteinExistence type="predicted"/>
<dbReference type="PROSITE" id="PS50994">
    <property type="entry name" value="INTEGRASE"/>
    <property type="match status" value="1"/>
</dbReference>
<dbReference type="InterPro" id="IPR012337">
    <property type="entry name" value="RNaseH-like_sf"/>
</dbReference>
<dbReference type="EMBL" id="KQ483887">
    <property type="protein sequence ID" value="KYP39709.1"/>
    <property type="molecule type" value="Genomic_DNA"/>
</dbReference>
<dbReference type="InterPro" id="IPR052160">
    <property type="entry name" value="Gypsy_RT_Integrase-like"/>
</dbReference>
<evidence type="ECO:0000256" key="1">
    <source>
        <dbReference type="SAM" id="SignalP"/>
    </source>
</evidence>
<dbReference type="SUPFAM" id="SSF53098">
    <property type="entry name" value="Ribonuclease H-like"/>
    <property type="match status" value="1"/>
</dbReference>
<feature type="domain" description="Integrase catalytic" evidence="2">
    <location>
        <begin position="1"/>
        <end position="68"/>
    </location>
</feature>